<dbReference type="EMBL" id="RCHS01004337">
    <property type="protein sequence ID" value="RMX35991.1"/>
    <property type="molecule type" value="Genomic_DNA"/>
</dbReference>
<protein>
    <submittedName>
        <fullName evidence="1">Uncharacterized protein</fullName>
    </submittedName>
</protein>
<reference evidence="1 2" key="1">
    <citation type="journal article" date="2018" name="Sci. Rep.">
        <title>Comparative analysis of the Pocillopora damicornis genome highlights role of immune system in coral evolution.</title>
        <authorList>
            <person name="Cunning R."/>
            <person name="Bay R.A."/>
            <person name="Gillette P."/>
            <person name="Baker A.C."/>
            <person name="Traylor-Knowles N."/>
        </authorList>
    </citation>
    <scope>NUCLEOTIDE SEQUENCE [LARGE SCALE GENOMIC DNA]</scope>
    <source>
        <strain evidence="1">RSMAS</strain>
        <tissue evidence="1">Whole animal</tissue>
    </source>
</reference>
<proteinExistence type="predicted"/>
<organism evidence="1 2">
    <name type="scientific">Pocillopora damicornis</name>
    <name type="common">Cauliflower coral</name>
    <name type="synonym">Millepora damicornis</name>
    <dbReference type="NCBI Taxonomy" id="46731"/>
    <lineage>
        <taxon>Eukaryota</taxon>
        <taxon>Metazoa</taxon>
        <taxon>Cnidaria</taxon>
        <taxon>Anthozoa</taxon>
        <taxon>Hexacorallia</taxon>
        <taxon>Scleractinia</taxon>
        <taxon>Astrocoeniina</taxon>
        <taxon>Pocilloporidae</taxon>
        <taxon>Pocillopora</taxon>
    </lineage>
</organism>
<dbReference type="Proteomes" id="UP000275408">
    <property type="component" value="Unassembled WGS sequence"/>
</dbReference>
<accession>A0A3M6T4X2</accession>
<gene>
    <name evidence="1" type="ORF">pdam_00005207</name>
</gene>
<evidence type="ECO:0000313" key="2">
    <source>
        <dbReference type="Proteomes" id="UP000275408"/>
    </source>
</evidence>
<name>A0A3M6T4X2_POCDA</name>
<comment type="caution">
    <text evidence="1">The sequence shown here is derived from an EMBL/GenBank/DDBJ whole genome shotgun (WGS) entry which is preliminary data.</text>
</comment>
<keyword evidence="2" id="KW-1185">Reference proteome</keyword>
<evidence type="ECO:0000313" key="1">
    <source>
        <dbReference type="EMBL" id="RMX35991.1"/>
    </source>
</evidence>
<dbReference type="AlphaFoldDB" id="A0A3M6T4X2"/>
<sequence>MWGEVVVAGGSTRRDELATERNLDKTRFNNLRESQYRNLAVSSGRRVLYKCDKNKEKYYKGDYQLIQYQILGTNIIRIVWHTVWQVTDKIYGEKRSSLHFITYLSTSSSPKENVDFYLIPSIVVTAINPCLDSVSSDSSSSANHT</sequence>